<keyword evidence="8" id="KW-0238">DNA-binding</keyword>
<keyword evidence="9" id="KW-0804">Transcription</keyword>
<evidence type="ECO:0000256" key="10">
    <source>
        <dbReference type="ARBA" id="ARBA00023242"/>
    </source>
</evidence>
<dbReference type="SMART" id="SM00355">
    <property type="entry name" value="ZnF_C2H2"/>
    <property type="match status" value="7"/>
</dbReference>
<dbReference type="Proteomes" id="UP000314982">
    <property type="component" value="Unassembled WGS sequence"/>
</dbReference>
<evidence type="ECO:0000256" key="7">
    <source>
        <dbReference type="ARBA" id="ARBA00023015"/>
    </source>
</evidence>
<dbReference type="Pfam" id="PF00096">
    <property type="entry name" value="zf-C2H2"/>
    <property type="match status" value="7"/>
</dbReference>
<dbReference type="PANTHER" id="PTHR23235">
    <property type="entry name" value="KRUEPPEL-LIKE TRANSCRIPTION FACTOR"/>
    <property type="match status" value="1"/>
</dbReference>
<comment type="subcellular location">
    <subcellularLocation>
        <location evidence="1">Nucleus</location>
    </subcellularLocation>
</comment>
<keyword evidence="16" id="KW-1185">Reference proteome</keyword>
<feature type="domain" description="C2H2-type" evidence="14">
    <location>
        <begin position="322"/>
        <end position="349"/>
    </location>
</feature>
<evidence type="ECO:0000256" key="5">
    <source>
        <dbReference type="ARBA" id="ARBA00022771"/>
    </source>
</evidence>
<protein>
    <recommendedName>
        <fullName evidence="14">C2H2-type domain-containing protein</fullName>
    </recommendedName>
</protein>
<evidence type="ECO:0000256" key="1">
    <source>
        <dbReference type="ARBA" id="ARBA00004123"/>
    </source>
</evidence>
<organism evidence="15 16">
    <name type="scientific">Hucho hucho</name>
    <name type="common">huchen</name>
    <dbReference type="NCBI Taxonomy" id="62062"/>
    <lineage>
        <taxon>Eukaryota</taxon>
        <taxon>Metazoa</taxon>
        <taxon>Chordata</taxon>
        <taxon>Craniata</taxon>
        <taxon>Vertebrata</taxon>
        <taxon>Euteleostomi</taxon>
        <taxon>Actinopterygii</taxon>
        <taxon>Neopterygii</taxon>
        <taxon>Teleostei</taxon>
        <taxon>Protacanthopterygii</taxon>
        <taxon>Salmoniformes</taxon>
        <taxon>Salmonidae</taxon>
        <taxon>Salmoninae</taxon>
        <taxon>Hucho</taxon>
    </lineage>
</organism>
<dbReference type="FunFam" id="3.30.160.60:FF:000151">
    <property type="entry name" value="Zinc finger and SCAN domain-containing 21"/>
    <property type="match status" value="1"/>
</dbReference>
<dbReference type="AlphaFoldDB" id="A0A4W5LQ25"/>
<dbReference type="GeneTree" id="ENSGT01150000286959"/>
<dbReference type="GO" id="GO:0042802">
    <property type="term" value="F:identical protein binding"/>
    <property type="evidence" value="ECO:0007669"/>
    <property type="project" value="UniProtKB-ARBA"/>
</dbReference>
<name>A0A4W5LQ25_9TELE</name>
<dbReference type="FunFam" id="3.30.160.60:FF:000100">
    <property type="entry name" value="Zinc finger 45-like"/>
    <property type="match status" value="2"/>
</dbReference>
<feature type="domain" description="C2H2-type" evidence="14">
    <location>
        <begin position="378"/>
        <end position="405"/>
    </location>
</feature>
<dbReference type="FunFam" id="3.30.160.60:FF:000862">
    <property type="entry name" value="zinc finger protein 697"/>
    <property type="match status" value="1"/>
</dbReference>
<feature type="compositionally biased region" description="Basic residues" evidence="13">
    <location>
        <begin position="239"/>
        <end position="248"/>
    </location>
</feature>
<dbReference type="PROSITE" id="PS00028">
    <property type="entry name" value="ZINC_FINGER_C2H2_1"/>
    <property type="match status" value="7"/>
</dbReference>
<dbReference type="PROSITE" id="PS50157">
    <property type="entry name" value="ZINC_FINGER_C2H2_2"/>
    <property type="match status" value="8"/>
</dbReference>
<feature type="domain" description="C2H2-type" evidence="14">
    <location>
        <begin position="294"/>
        <end position="321"/>
    </location>
</feature>
<comment type="similarity">
    <text evidence="2">Belongs to the krueppel C2H2-type zinc-finger protein family.</text>
</comment>
<evidence type="ECO:0000256" key="4">
    <source>
        <dbReference type="ARBA" id="ARBA00022737"/>
    </source>
</evidence>
<dbReference type="GO" id="GO:0005634">
    <property type="term" value="C:nucleus"/>
    <property type="evidence" value="ECO:0007669"/>
    <property type="project" value="UniProtKB-SubCell"/>
</dbReference>
<evidence type="ECO:0000313" key="16">
    <source>
        <dbReference type="Proteomes" id="UP000314982"/>
    </source>
</evidence>
<keyword evidence="7" id="KW-0805">Transcription regulation</keyword>
<dbReference type="STRING" id="62062.ENSHHUP00000027844"/>
<dbReference type="GO" id="GO:0008270">
    <property type="term" value="F:zinc ion binding"/>
    <property type="evidence" value="ECO:0007669"/>
    <property type="project" value="UniProtKB-KW"/>
</dbReference>
<evidence type="ECO:0000256" key="11">
    <source>
        <dbReference type="PROSITE-ProRule" id="PRU00042"/>
    </source>
</evidence>
<dbReference type="Ensembl" id="ENSHHUT00000028960.1">
    <property type="protein sequence ID" value="ENSHHUP00000027844.1"/>
    <property type="gene ID" value="ENSHHUG00000017697.1"/>
</dbReference>
<reference evidence="16" key="1">
    <citation type="submission" date="2018-06" db="EMBL/GenBank/DDBJ databases">
        <title>Genome assembly of Danube salmon.</title>
        <authorList>
            <person name="Macqueen D.J."/>
            <person name="Gundappa M.K."/>
        </authorList>
    </citation>
    <scope>NUCLEOTIDE SEQUENCE [LARGE SCALE GENOMIC DNA]</scope>
</reference>
<dbReference type="SUPFAM" id="SSF57667">
    <property type="entry name" value="beta-beta-alpha zinc fingers"/>
    <property type="match status" value="4"/>
</dbReference>
<feature type="domain" description="C2H2-type" evidence="14">
    <location>
        <begin position="350"/>
        <end position="377"/>
    </location>
</feature>
<accession>A0A4W5LQ25</accession>
<proteinExistence type="inferred from homology"/>
<feature type="domain" description="C2H2-type" evidence="14">
    <location>
        <begin position="434"/>
        <end position="461"/>
    </location>
</feature>
<evidence type="ECO:0000256" key="12">
    <source>
        <dbReference type="SAM" id="Coils"/>
    </source>
</evidence>
<evidence type="ECO:0000313" key="15">
    <source>
        <dbReference type="Ensembl" id="ENSHHUP00000027844.1"/>
    </source>
</evidence>
<keyword evidence="5 11" id="KW-0863">Zinc-finger</keyword>
<evidence type="ECO:0000256" key="6">
    <source>
        <dbReference type="ARBA" id="ARBA00022833"/>
    </source>
</evidence>
<dbReference type="FunFam" id="3.30.160.60:FF:000508">
    <property type="entry name" value="Myeloid zinc finger 1"/>
    <property type="match status" value="2"/>
</dbReference>
<evidence type="ECO:0000256" key="13">
    <source>
        <dbReference type="SAM" id="MobiDB-lite"/>
    </source>
</evidence>
<feature type="domain" description="C2H2-type" evidence="14">
    <location>
        <begin position="266"/>
        <end position="293"/>
    </location>
</feature>
<sequence>MHAILQVEASLFSTECRTISPLKMAKLQSLSVFVNERLTVAAVEILDVVEKVVAKYQEEISRSKEENDRLRRLLRITTETKLRKIDSLHFSLTVSEEGVTPEQQHCEQEWSPSLEDPAPIQIKKEQEAGKIQGLEADIIEFIFTPPCVKSECDHENQLQSLTLPQTVEHRESDSKPVNLKPFVTVTLLDNPCDPPDNQDNAYCHRSAASSNPIGLDISRPLDPNKPMRKPSTKPSTMSKKPHTGKRLNCKGTLNRHIKTHTGEKPFSCDVCGKSFRHKKNLTEHIRSHTGVKPFSCGDCGLSFNQKVSLKRHVLTHTGEKFFVCGDCGKSFRQKVSLNRHMLTHTGEKSFVCGDCGKSFRHKGTLTAHLLTHTGEKPFSCGVCGKSFRQKVTLNRHILAHTGEKPFSCGDCGKSFKHKGDLTKHTLIHTGEKPFSCDDCGKSFNKKGNLTVHLLTHRRKNI</sequence>
<evidence type="ECO:0000256" key="2">
    <source>
        <dbReference type="ARBA" id="ARBA00006991"/>
    </source>
</evidence>
<keyword evidence="3" id="KW-0479">Metal-binding</keyword>
<evidence type="ECO:0000256" key="8">
    <source>
        <dbReference type="ARBA" id="ARBA00023125"/>
    </source>
</evidence>
<evidence type="ECO:0000259" key="14">
    <source>
        <dbReference type="PROSITE" id="PS50157"/>
    </source>
</evidence>
<reference evidence="15" key="2">
    <citation type="submission" date="2025-08" db="UniProtKB">
        <authorList>
            <consortium name="Ensembl"/>
        </authorList>
    </citation>
    <scope>IDENTIFICATION</scope>
</reference>
<evidence type="ECO:0000256" key="9">
    <source>
        <dbReference type="ARBA" id="ARBA00023163"/>
    </source>
</evidence>
<keyword evidence="12" id="KW-0175">Coiled coil</keyword>
<dbReference type="GO" id="GO:0000981">
    <property type="term" value="F:DNA-binding transcription factor activity, RNA polymerase II-specific"/>
    <property type="evidence" value="ECO:0007669"/>
    <property type="project" value="TreeGrafter"/>
</dbReference>
<dbReference type="GO" id="GO:0000978">
    <property type="term" value="F:RNA polymerase II cis-regulatory region sequence-specific DNA binding"/>
    <property type="evidence" value="ECO:0007669"/>
    <property type="project" value="TreeGrafter"/>
</dbReference>
<feature type="coiled-coil region" evidence="12">
    <location>
        <begin position="46"/>
        <end position="73"/>
    </location>
</feature>
<keyword evidence="4" id="KW-0677">Repeat</keyword>
<feature type="domain" description="C2H2-type" evidence="14">
    <location>
        <begin position="244"/>
        <end position="265"/>
    </location>
</feature>
<feature type="domain" description="C2H2-type" evidence="14">
    <location>
        <begin position="406"/>
        <end position="433"/>
    </location>
</feature>
<dbReference type="InterPro" id="IPR036236">
    <property type="entry name" value="Znf_C2H2_sf"/>
</dbReference>
<dbReference type="PANTHER" id="PTHR23235:SF142">
    <property type="entry name" value="ZINC FINGER PROTEIN 384"/>
    <property type="match status" value="1"/>
</dbReference>
<evidence type="ECO:0000256" key="3">
    <source>
        <dbReference type="ARBA" id="ARBA00022723"/>
    </source>
</evidence>
<feature type="region of interest" description="Disordered" evidence="13">
    <location>
        <begin position="213"/>
        <end position="248"/>
    </location>
</feature>
<dbReference type="FunFam" id="3.30.160.60:FF:002343">
    <property type="entry name" value="Zinc finger protein 33A"/>
    <property type="match status" value="1"/>
</dbReference>
<dbReference type="Gene3D" id="3.30.160.60">
    <property type="entry name" value="Classic Zinc Finger"/>
    <property type="match status" value="8"/>
</dbReference>
<keyword evidence="6" id="KW-0862">Zinc</keyword>
<keyword evidence="10" id="KW-0539">Nucleus</keyword>
<dbReference type="InterPro" id="IPR013087">
    <property type="entry name" value="Znf_C2H2_type"/>
</dbReference>
<reference evidence="15" key="3">
    <citation type="submission" date="2025-09" db="UniProtKB">
        <authorList>
            <consortium name="Ensembl"/>
        </authorList>
    </citation>
    <scope>IDENTIFICATION</scope>
</reference>